<name>A0A9D4QKD5_DREPO</name>
<evidence type="ECO:0000313" key="2">
    <source>
        <dbReference type="Proteomes" id="UP000828390"/>
    </source>
</evidence>
<reference evidence="1" key="1">
    <citation type="journal article" date="2019" name="bioRxiv">
        <title>The Genome of the Zebra Mussel, Dreissena polymorpha: A Resource for Invasive Species Research.</title>
        <authorList>
            <person name="McCartney M.A."/>
            <person name="Auch B."/>
            <person name="Kono T."/>
            <person name="Mallez S."/>
            <person name="Zhang Y."/>
            <person name="Obille A."/>
            <person name="Becker A."/>
            <person name="Abrahante J.E."/>
            <person name="Garbe J."/>
            <person name="Badalamenti J.P."/>
            <person name="Herman A."/>
            <person name="Mangelson H."/>
            <person name="Liachko I."/>
            <person name="Sullivan S."/>
            <person name="Sone E.D."/>
            <person name="Koren S."/>
            <person name="Silverstein K.A.T."/>
            <person name="Beckman K.B."/>
            <person name="Gohl D.M."/>
        </authorList>
    </citation>
    <scope>NUCLEOTIDE SEQUENCE</scope>
    <source>
        <strain evidence="1">Duluth1</strain>
        <tissue evidence="1">Whole animal</tissue>
    </source>
</reference>
<comment type="caution">
    <text evidence="1">The sequence shown here is derived from an EMBL/GenBank/DDBJ whole genome shotgun (WGS) entry which is preliminary data.</text>
</comment>
<keyword evidence="2" id="KW-1185">Reference proteome</keyword>
<organism evidence="1 2">
    <name type="scientific">Dreissena polymorpha</name>
    <name type="common">Zebra mussel</name>
    <name type="synonym">Mytilus polymorpha</name>
    <dbReference type="NCBI Taxonomy" id="45954"/>
    <lineage>
        <taxon>Eukaryota</taxon>
        <taxon>Metazoa</taxon>
        <taxon>Spiralia</taxon>
        <taxon>Lophotrochozoa</taxon>
        <taxon>Mollusca</taxon>
        <taxon>Bivalvia</taxon>
        <taxon>Autobranchia</taxon>
        <taxon>Heteroconchia</taxon>
        <taxon>Euheterodonta</taxon>
        <taxon>Imparidentia</taxon>
        <taxon>Neoheterodontei</taxon>
        <taxon>Myida</taxon>
        <taxon>Dreissenoidea</taxon>
        <taxon>Dreissenidae</taxon>
        <taxon>Dreissena</taxon>
    </lineage>
</organism>
<gene>
    <name evidence="1" type="ORF">DPMN_107928</name>
</gene>
<accession>A0A9D4QKD5</accession>
<evidence type="ECO:0000313" key="1">
    <source>
        <dbReference type="EMBL" id="KAH3834598.1"/>
    </source>
</evidence>
<dbReference type="AlphaFoldDB" id="A0A9D4QKD5"/>
<sequence>MKVLIPSNISEAESVTKYGLDELDKLVEHFKMHLPQKENARSEFQTYKRLVKGSFSKMSVTQVLRILVKGNYQHCYAPKVLCCHSHDQCTVRKRIQHTKQNKV</sequence>
<reference evidence="1" key="2">
    <citation type="submission" date="2020-11" db="EMBL/GenBank/DDBJ databases">
        <authorList>
            <person name="McCartney M.A."/>
            <person name="Auch B."/>
            <person name="Kono T."/>
            <person name="Mallez S."/>
            <person name="Becker A."/>
            <person name="Gohl D.M."/>
            <person name="Silverstein K.A.T."/>
            <person name="Koren S."/>
            <person name="Bechman K.B."/>
            <person name="Herman A."/>
            <person name="Abrahante J.E."/>
            <person name="Garbe J."/>
        </authorList>
    </citation>
    <scope>NUCLEOTIDE SEQUENCE</scope>
    <source>
        <strain evidence="1">Duluth1</strain>
        <tissue evidence="1">Whole animal</tissue>
    </source>
</reference>
<protein>
    <submittedName>
        <fullName evidence="1">Uncharacterized protein</fullName>
    </submittedName>
</protein>
<dbReference type="Proteomes" id="UP000828390">
    <property type="component" value="Unassembled WGS sequence"/>
</dbReference>
<dbReference type="EMBL" id="JAIWYP010000004">
    <property type="protein sequence ID" value="KAH3834598.1"/>
    <property type="molecule type" value="Genomic_DNA"/>
</dbReference>
<proteinExistence type="predicted"/>